<dbReference type="AlphaFoldDB" id="A0A9Q3CK50"/>
<name>A0A9Q3CK50_9BASI</name>
<dbReference type="EMBL" id="AVOT02008143">
    <property type="protein sequence ID" value="MBW0485403.1"/>
    <property type="molecule type" value="Genomic_DNA"/>
</dbReference>
<organism evidence="1 2">
    <name type="scientific">Austropuccinia psidii MF-1</name>
    <dbReference type="NCBI Taxonomy" id="1389203"/>
    <lineage>
        <taxon>Eukaryota</taxon>
        <taxon>Fungi</taxon>
        <taxon>Dikarya</taxon>
        <taxon>Basidiomycota</taxon>
        <taxon>Pucciniomycotina</taxon>
        <taxon>Pucciniomycetes</taxon>
        <taxon>Pucciniales</taxon>
        <taxon>Sphaerophragmiaceae</taxon>
        <taxon>Austropuccinia</taxon>
    </lineage>
</organism>
<dbReference type="OrthoDB" id="2505547at2759"/>
<proteinExistence type="predicted"/>
<accession>A0A9Q3CK50</accession>
<comment type="caution">
    <text evidence="1">The sequence shown here is derived from an EMBL/GenBank/DDBJ whole genome shotgun (WGS) entry which is preliminary data.</text>
</comment>
<gene>
    <name evidence="1" type="ORF">O181_025118</name>
</gene>
<reference evidence="1" key="1">
    <citation type="submission" date="2021-03" db="EMBL/GenBank/DDBJ databases">
        <title>Draft genome sequence of rust myrtle Austropuccinia psidii MF-1, a brazilian biotype.</title>
        <authorList>
            <person name="Quecine M.C."/>
            <person name="Pachon D.M.R."/>
            <person name="Bonatelli M.L."/>
            <person name="Correr F.H."/>
            <person name="Franceschini L.M."/>
            <person name="Leite T.F."/>
            <person name="Margarido G.R.A."/>
            <person name="Almeida C.A."/>
            <person name="Ferrarezi J.A."/>
            <person name="Labate C.A."/>
        </authorList>
    </citation>
    <scope>NUCLEOTIDE SEQUENCE</scope>
    <source>
        <strain evidence="1">MF-1</strain>
    </source>
</reference>
<evidence type="ECO:0000313" key="2">
    <source>
        <dbReference type="Proteomes" id="UP000765509"/>
    </source>
</evidence>
<keyword evidence="2" id="KW-1185">Reference proteome</keyword>
<dbReference type="Proteomes" id="UP000765509">
    <property type="component" value="Unassembled WGS sequence"/>
</dbReference>
<protein>
    <submittedName>
        <fullName evidence="1">Uncharacterized protein</fullName>
    </submittedName>
</protein>
<evidence type="ECO:0000313" key="1">
    <source>
        <dbReference type="EMBL" id="MBW0485403.1"/>
    </source>
</evidence>
<sequence length="210" mass="23058">MSSSTCSKKAAAKENVEPKPLSLEKAYSLKNSLQSEVSFLKSPQSTDIAEIQFLPMAISPPSVVTSCYPTSVYNCFMQEPYCVADCFSPLLNDGYNYPKGLSCVNCVLCIALNSEELVNNSPSLLNNQFAVENWAISHFIDAKLPLDFALFIGIIPLRMTAKVFFKAIKGAFLPWELLSKNQGGMQHGQPSSVKWIGHPQAQYTSDSLTS</sequence>